<evidence type="ECO:0000313" key="2">
    <source>
        <dbReference type="EnsemblMetazoa" id="ACHR009533-PA"/>
    </source>
</evidence>
<protein>
    <submittedName>
        <fullName evidence="2">RAP domain-containing protein</fullName>
    </submittedName>
</protein>
<dbReference type="SMART" id="SM00952">
    <property type="entry name" value="RAP"/>
    <property type="match status" value="1"/>
</dbReference>
<dbReference type="Proteomes" id="UP000075881">
    <property type="component" value="Unassembled WGS sequence"/>
</dbReference>
<reference evidence="3" key="1">
    <citation type="submission" date="2013-03" db="EMBL/GenBank/DDBJ databases">
        <title>The Genome Sequence of Anopheles christyi ACHKN1017.</title>
        <authorList>
            <consortium name="The Broad Institute Genomics Platform"/>
            <person name="Neafsey D.E."/>
            <person name="Besansky N."/>
            <person name="Walker B."/>
            <person name="Young S.K."/>
            <person name="Zeng Q."/>
            <person name="Gargeya S."/>
            <person name="Fitzgerald M."/>
            <person name="Haas B."/>
            <person name="Abouelleil A."/>
            <person name="Allen A.W."/>
            <person name="Alvarado L."/>
            <person name="Arachchi H.M."/>
            <person name="Berlin A.M."/>
            <person name="Chapman S.B."/>
            <person name="Gainer-Dewar J."/>
            <person name="Goldberg J."/>
            <person name="Griggs A."/>
            <person name="Gujja S."/>
            <person name="Hansen M."/>
            <person name="Howarth C."/>
            <person name="Imamovic A."/>
            <person name="Ireland A."/>
            <person name="Larimer J."/>
            <person name="McCowan C."/>
            <person name="Murphy C."/>
            <person name="Pearson M."/>
            <person name="Poon T.W."/>
            <person name="Priest M."/>
            <person name="Roberts A."/>
            <person name="Saif S."/>
            <person name="Shea T."/>
            <person name="Sisk P."/>
            <person name="Sykes S."/>
            <person name="Wortman J."/>
            <person name="Nusbaum C."/>
            <person name="Birren B."/>
        </authorList>
    </citation>
    <scope>NUCLEOTIDE SEQUENCE [LARGE SCALE GENOMIC DNA]</scope>
    <source>
        <strain evidence="3">ACHKN1017</strain>
    </source>
</reference>
<dbReference type="InterPro" id="IPR013584">
    <property type="entry name" value="RAP"/>
</dbReference>
<dbReference type="VEuPathDB" id="VectorBase:ACHR009533"/>
<feature type="domain" description="RAP" evidence="1">
    <location>
        <begin position="575"/>
        <end position="632"/>
    </location>
</feature>
<dbReference type="Pfam" id="PF08373">
    <property type="entry name" value="RAP"/>
    <property type="match status" value="1"/>
</dbReference>
<keyword evidence="3" id="KW-1185">Reference proteome</keyword>
<accession>A0A182KFJ5</accession>
<proteinExistence type="predicted"/>
<sequence length="648" mass="74657">MFKTCRIVYLLVRRTPCLPRFSRFHVSASAAVKKYTQSENDYASSVLRNVRLKENVTGRETIQEGSSIKLDDVLPVAEQWCGSDPEKVLQLLHHIVERVQRDAGETESATLEDARLAGFVQTFVRNVPNLTDDQLSRALGTLGTLDEIKSIYEPNYLSLWTALDGECLVRVTDWNVDRLLHFADQWYPLRLVKQGKFVHKAIWKISNRLRKLSPEQLVRTVFYINLTRVPVENMMDIEVNFQQNFDTFTIDNIAVLCMGFFKTETPIRGSELLERIYQKVTSELATVEDIALTAILKLLRYSSRIPNVASMQTLLDALVPQISRLSIQACLHVALLGSDIHVCHRDTLEPIVEKFEQNVSQLRLKDAERITFVLAHGNVTLPGGQETSLLRSILADLPNRVPEIIQYPKCYIALLHFLSLRNVYDAAFISAVFERKFLQLAYSRNIGGAGREAVSLDAFTAINLADDRYEGNRFPADAFRLVCKLTQDYLPNPKYKLTKSDRMLLDIQATFGVLVKQPCQVMHLLPHYQRPDILFCRDERNGRIVPLDELADTHEIRTRESILGERSGDEQLRLVAIVVGSWNCYIRDVRRRTGGYAMKLEQLRRLNYETIEIPWYEWPVYSRDDMRRYLEAKLAPFLSRKRSREMIK</sequence>
<name>A0A182KFJ5_9DIPT</name>
<organism evidence="2 3">
    <name type="scientific">Anopheles christyi</name>
    <dbReference type="NCBI Taxonomy" id="43041"/>
    <lineage>
        <taxon>Eukaryota</taxon>
        <taxon>Metazoa</taxon>
        <taxon>Ecdysozoa</taxon>
        <taxon>Arthropoda</taxon>
        <taxon>Hexapoda</taxon>
        <taxon>Insecta</taxon>
        <taxon>Pterygota</taxon>
        <taxon>Neoptera</taxon>
        <taxon>Endopterygota</taxon>
        <taxon>Diptera</taxon>
        <taxon>Nematocera</taxon>
        <taxon>Culicoidea</taxon>
        <taxon>Culicidae</taxon>
        <taxon>Anophelinae</taxon>
        <taxon>Anopheles</taxon>
    </lineage>
</organism>
<dbReference type="EnsemblMetazoa" id="ACHR009533-RA">
    <property type="protein sequence ID" value="ACHR009533-PA"/>
    <property type="gene ID" value="ACHR009533"/>
</dbReference>
<evidence type="ECO:0000313" key="3">
    <source>
        <dbReference type="Proteomes" id="UP000075881"/>
    </source>
</evidence>
<dbReference type="PROSITE" id="PS51286">
    <property type="entry name" value="RAP"/>
    <property type="match status" value="1"/>
</dbReference>
<evidence type="ECO:0000259" key="1">
    <source>
        <dbReference type="PROSITE" id="PS51286"/>
    </source>
</evidence>
<dbReference type="AlphaFoldDB" id="A0A182KFJ5"/>
<reference evidence="2" key="2">
    <citation type="submission" date="2020-05" db="UniProtKB">
        <authorList>
            <consortium name="EnsemblMetazoa"/>
        </authorList>
    </citation>
    <scope>IDENTIFICATION</scope>
    <source>
        <strain evidence="2">ACHKN1017</strain>
    </source>
</reference>